<gene>
    <name evidence="1" type="ORF">EB235_25620</name>
</gene>
<dbReference type="AlphaFoldDB" id="A0A6M7WX65"/>
<dbReference type="InterPro" id="IPR023846">
    <property type="entry name" value="CHP04042_MSMEG0570"/>
</dbReference>
<organism evidence="1 2">
    <name type="scientific">Mesorhizobium loti R88b</name>
    <dbReference type="NCBI Taxonomy" id="935548"/>
    <lineage>
        <taxon>Bacteria</taxon>
        <taxon>Pseudomonadati</taxon>
        <taxon>Pseudomonadota</taxon>
        <taxon>Alphaproteobacteria</taxon>
        <taxon>Hyphomicrobiales</taxon>
        <taxon>Phyllobacteriaceae</taxon>
        <taxon>Mesorhizobium</taxon>
    </lineage>
</organism>
<reference evidence="1 2" key="1">
    <citation type="submission" date="2018-10" db="EMBL/GenBank/DDBJ databases">
        <authorList>
            <person name="Perry B.J."/>
            <person name="Sullivan J.T."/>
            <person name="Murphy R.J.T."/>
            <person name="Ramsay J.P."/>
            <person name="Ronson C.W."/>
        </authorList>
    </citation>
    <scope>NUCLEOTIDE SEQUENCE [LARGE SCALE GENOMIC DNA]</scope>
    <source>
        <strain evidence="1 2">R88b</strain>
    </source>
</reference>
<proteinExistence type="predicted"/>
<protein>
    <submittedName>
        <fullName evidence="1">MSMEG_0570 family nitrogen starvation response protein</fullName>
    </submittedName>
</protein>
<name>A0A6M7WX65_RHILI</name>
<accession>A0A6M7WX65</accession>
<dbReference type="EMBL" id="CP033367">
    <property type="protein sequence ID" value="QKD04448.1"/>
    <property type="molecule type" value="Genomic_DNA"/>
</dbReference>
<dbReference type="RefSeq" id="WP_027034660.1">
    <property type="nucleotide sequence ID" value="NZ_CP033367.1"/>
</dbReference>
<dbReference type="NCBIfam" id="TIGR04042">
    <property type="entry name" value="MSMEG_0570_fam"/>
    <property type="match status" value="1"/>
</dbReference>
<sequence>MPEVRFRIRWPDGSEDLCYSPSTVVREHLATGDVHPLANFLAVSEAALLAASRRVEARYGAPCSRAVAQLKALQSKAALQPSGAVEILSMD</sequence>
<evidence type="ECO:0000313" key="2">
    <source>
        <dbReference type="Proteomes" id="UP000503017"/>
    </source>
</evidence>
<dbReference type="Proteomes" id="UP000503017">
    <property type="component" value="Chromosome"/>
</dbReference>
<evidence type="ECO:0000313" key="1">
    <source>
        <dbReference type="EMBL" id="QKD04448.1"/>
    </source>
</evidence>